<feature type="transmembrane region" description="Helical" evidence="8">
    <location>
        <begin position="381"/>
        <end position="400"/>
    </location>
</feature>
<feature type="transmembrane region" description="Helical" evidence="8">
    <location>
        <begin position="286"/>
        <end position="305"/>
    </location>
</feature>
<evidence type="ECO:0000256" key="7">
    <source>
        <dbReference type="ARBA" id="ARBA00023136"/>
    </source>
</evidence>
<dbReference type="PRINTS" id="PR01315">
    <property type="entry name" value="BATTENIN"/>
</dbReference>
<evidence type="ECO:0000256" key="8">
    <source>
        <dbReference type="RuleBase" id="RU361113"/>
    </source>
</evidence>
<dbReference type="PANTHER" id="PTHR10981">
    <property type="entry name" value="BATTENIN"/>
    <property type="match status" value="1"/>
</dbReference>
<accession>A0ABR4PQ83</accession>
<dbReference type="Proteomes" id="UP001629113">
    <property type="component" value="Unassembled WGS sequence"/>
</dbReference>
<keyword evidence="5" id="KW-0029">Amino-acid transport</keyword>
<comment type="subcellular location">
    <subcellularLocation>
        <location evidence="1">Endomembrane system</location>
        <topology evidence="1">Multi-pass membrane protein</topology>
    </subcellularLocation>
    <subcellularLocation>
        <location evidence="8">Vacuole membrane</location>
        <topology evidence="8">Multi-pass membrane protein</topology>
    </subcellularLocation>
</comment>
<name>A0ABR4PQ83_9HELO</name>
<dbReference type="InterPro" id="IPR036259">
    <property type="entry name" value="MFS_trans_sf"/>
</dbReference>
<feature type="transmembrane region" description="Helical" evidence="8">
    <location>
        <begin position="158"/>
        <end position="179"/>
    </location>
</feature>
<evidence type="ECO:0000256" key="4">
    <source>
        <dbReference type="ARBA" id="ARBA00022692"/>
    </source>
</evidence>
<keyword evidence="7 8" id="KW-0472">Membrane</keyword>
<evidence type="ECO:0000256" key="3">
    <source>
        <dbReference type="ARBA" id="ARBA00022448"/>
    </source>
</evidence>
<proteinExistence type="inferred from homology"/>
<evidence type="ECO:0000256" key="1">
    <source>
        <dbReference type="ARBA" id="ARBA00004127"/>
    </source>
</evidence>
<feature type="transmembrane region" description="Helical" evidence="8">
    <location>
        <begin position="100"/>
        <end position="119"/>
    </location>
</feature>
<comment type="caution">
    <text evidence="9">The sequence shown here is derived from an EMBL/GenBank/DDBJ whole genome shotgun (WGS) entry which is preliminary data.</text>
</comment>
<feature type="transmembrane region" description="Helical" evidence="8">
    <location>
        <begin position="125"/>
        <end position="146"/>
    </location>
</feature>
<keyword evidence="3" id="KW-0813">Transport</keyword>
<evidence type="ECO:0000313" key="9">
    <source>
        <dbReference type="EMBL" id="KAL3425454.1"/>
    </source>
</evidence>
<keyword evidence="10" id="KW-1185">Reference proteome</keyword>
<keyword evidence="6 8" id="KW-1133">Transmembrane helix</keyword>
<dbReference type="InterPro" id="IPR003492">
    <property type="entry name" value="Battenin_disease_Cln3"/>
</dbReference>
<evidence type="ECO:0000256" key="2">
    <source>
        <dbReference type="ARBA" id="ARBA00007467"/>
    </source>
</evidence>
<feature type="transmembrane region" description="Helical" evidence="8">
    <location>
        <begin position="325"/>
        <end position="343"/>
    </location>
</feature>
<protein>
    <recommendedName>
        <fullName evidence="8">Protein BTN</fullName>
    </recommendedName>
</protein>
<comment type="similarity">
    <text evidence="2 8">Belongs to the battenin family.</text>
</comment>
<dbReference type="SUPFAM" id="SSF103473">
    <property type="entry name" value="MFS general substrate transporter"/>
    <property type="match status" value="1"/>
</dbReference>
<feature type="transmembrane region" description="Helical" evidence="8">
    <location>
        <begin position="73"/>
        <end position="93"/>
    </location>
</feature>
<reference evidence="9 10" key="1">
    <citation type="submission" date="2024-06" db="EMBL/GenBank/DDBJ databases">
        <title>Complete genome of Phlyctema vagabunda strain 19-DSS-EL-015.</title>
        <authorList>
            <person name="Fiorenzani C."/>
        </authorList>
    </citation>
    <scope>NUCLEOTIDE SEQUENCE [LARGE SCALE GENOMIC DNA]</scope>
    <source>
        <strain evidence="9 10">19-DSS-EL-015</strain>
    </source>
</reference>
<keyword evidence="8" id="KW-0926">Vacuole</keyword>
<dbReference type="Pfam" id="PF02487">
    <property type="entry name" value="CLN3"/>
    <property type="match status" value="1"/>
</dbReference>
<feature type="transmembrane region" description="Helical" evidence="8">
    <location>
        <begin position="355"/>
        <end position="375"/>
    </location>
</feature>
<sequence length="459" mass="49806">MSTSPASPGRLPFPGSPGSSWALYRARVKAIFQGADVSVLVAFWLFGLINNVLYVIILSAALDLVGPLIPKGVVLLADVLPSFGTKLIAPYFIHKIPYSLRIILMATISSTGMLLIALTPSTQSVGVKLFGVMLASLSSGAGELSFLGLTHYYGPFSLAAWGSGTGGAGLAGAGLYVLLTTTIGFSVKHSLLASAFLPAIMLLSFFVILPRGPLRLASMPKGYHDIPDVDIDDAEVEDSTNTAVSSLLAADPPVAATAYSGTPRARSPAGPRNMPSFKNNLRRAKALFFPYMLPLLLVYIAEYTINQGVSPTLLFPLRSTPFTEYRSFYPFYNFLYQIGVFIARSSTPFYRVHNLYLPSFLQLLNLLLLISHSLFNWIPSVYLIFLVVFWEGLLGGAVYVNTFAEIMEKVPESEREFSLGATSVSDSGGICIAGFIGMILEVRLCEWQVSQGRQYCKML</sequence>
<dbReference type="PANTHER" id="PTHR10981:SF0">
    <property type="entry name" value="BATTENIN"/>
    <property type="match status" value="1"/>
</dbReference>
<evidence type="ECO:0000313" key="10">
    <source>
        <dbReference type="Proteomes" id="UP001629113"/>
    </source>
</evidence>
<feature type="transmembrane region" description="Helical" evidence="8">
    <location>
        <begin position="191"/>
        <end position="209"/>
    </location>
</feature>
<dbReference type="PIRSF" id="PIRSF015974">
    <property type="entry name" value="CLN3_BTN1"/>
    <property type="match status" value="1"/>
</dbReference>
<evidence type="ECO:0000256" key="6">
    <source>
        <dbReference type="ARBA" id="ARBA00022989"/>
    </source>
</evidence>
<dbReference type="EMBL" id="JBFCZG010000002">
    <property type="protein sequence ID" value="KAL3425454.1"/>
    <property type="molecule type" value="Genomic_DNA"/>
</dbReference>
<organism evidence="9 10">
    <name type="scientific">Phlyctema vagabunda</name>
    <dbReference type="NCBI Taxonomy" id="108571"/>
    <lineage>
        <taxon>Eukaryota</taxon>
        <taxon>Fungi</taxon>
        <taxon>Dikarya</taxon>
        <taxon>Ascomycota</taxon>
        <taxon>Pezizomycotina</taxon>
        <taxon>Leotiomycetes</taxon>
        <taxon>Helotiales</taxon>
        <taxon>Dermateaceae</taxon>
        <taxon>Phlyctema</taxon>
    </lineage>
</organism>
<gene>
    <name evidence="9" type="ORF">PVAG01_02245</name>
</gene>
<feature type="transmembrane region" description="Helical" evidence="8">
    <location>
        <begin position="37"/>
        <end position="61"/>
    </location>
</feature>
<evidence type="ECO:0000256" key="5">
    <source>
        <dbReference type="ARBA" id="ARBA00022970"/>
    </source>
</evidence>
<dbReference type="InterPro" id="IPR018460">
    <property type="entry name" value="Battenin_disease_Cln3_subgr"/>
</dbReference>
<keyword evidence="4 8" id="KW-0812">Transmembrane</keyword>